<organism evidence="1 2">
    <name type="scientific">Candidatus Mailhella merdigallinarum</name>
    <dbReference type="NCBI Taxonomy" id="2838658"/>
    <lineage>
        <taxon>Bacteria</taxon>
        <taxon>Pseudomonadati</taxon>
        <taxon>Thermodesulfobacteriota</taxon>
        <taxon>Desulfovibrionia</taxon>
        <taxon>Desulfovibrionales</taxon>
        <taxon>Desulfovibrionaceae</taxon>
        <taxon>Mailhella</taxon>
    </lineage>
</organism>
<evidence type="ECO:0000313" key="1">
    <source>
        <dbReference type="EMBL" id="HJA09080.1"/>
    </source>
</evidence>
<reference evidence="1" key="2">
    <citation type="submission" date="2021-04" db="EMBL/GenBank/DDBJ databases">
        <authorList>
            <person name="Gilroy R."/>
        </authorList>
    </citation>
    <scope>NUCLEOTIDE SEQUENCE</scope>
    <source>
        <strain evidence="1">CHK186-16707</strain>
    </source>
</reference>
<sequence length="73" mass="8190">MKDSTLTFNGLSDEQIILVASQLVAATCASLPPLDDEQKALERIQRLFERHCQDLLAKRMNEIAQMSAGMDLR</sequence>
<comment type="caution">
    <text evidence="1">The sequence shown here is derived from an EMBL/GenBank/DDBJ whole genome shotgun (WGS) entry which is preliminary data.</text>
</comment>
<reference evidence="1" key="1">
    <citation type="journal article" date="2021" name="PeerJ">
        <title>Extensive microbial diversity within the chicken gut microbiome revealed by metagenomics and culture.</title>
        <authorList>
            <person name="Gilroy R."/>
            <person name="Ravi A."/>
            <person name="Getino M."/>
            <person name="Pursley I."/>
            <person name="Horton D.L."/>
            <person name="Alikhan N.F."/>
            <person name="Baker D."/>
            <person name="Gharbi K."/>
            <person name="Hall N."/>
            <person name="Watson M."/>
            <person name="Adriaenssens E.M."/>
            <person name="Foster-Nyarko E."/>
            <person name="Jarju S."/>
            <person name="Secka A."/>
            <person name="Antonio M."/>
            <person name="Oren A."/>
            <person name="Chaudhuri R.R."/>
            <person name="La Ragione R."/>
            <person name="Hildebrand F."/>
            <person name="Pallen M.J."/>
        </authorList>
    </citation>
    <scope>NUCLEOTIDE SEQUENCE</scope>
    <source>
        <strain evidence="1">CHK186-16707</strain>
    </source>
</reference>
<gene>
    <name evidence="1" type="ORF">H9962_07820</name>
</gene>
<protein>
    <submittedName>
        <fullName evidence="1">Uncharacterized protein</fullName>
    </submittedName>
</protein>
<dbReference type="Proteomes" id="UP000824225">
    <property type="component" value="Unassembled WGS sequence"/>
</dbReference>
<accession>A0A9D2HFW3</accession>
<dbReference type="EMBL" id="DXAN01000025">
    <property type="protein sequence ID" value="HJA09080.1"/>
    <property type="molecule type" value="Genomic_DNA"/>
</dbReference>
<proteinExistence type="predicted"/>
<evidence type="ECO:0000313" key="2">
    <source>
        <dbReference type="Proteomes" id="UP000824225"/>
    </source>
</evidence>
<dbReference type="AlphaFoldDB" id="A0A9D2HFW3"/>
<name>A0A9D2HFW3_9BACT</name>